<evidence type="ECO:0000256" key="6">
    <source>
        <dbReference type="SAM" id="Coils"/>
    </source>
</evidence>
<organism evidence="10 11">
    <name type="scientific">Riccia fluitans</name>
    <dbReference type="NCBI Taxonomy" id="41844"/>
    <lineage>
        <taxon>Eukaryota</taxon>
        <taxon>Viridiplantae</taxon>
        <taxon>Streptophyta</taxon>
        <taxon>Embryophyta</taxon>
        <taxon>Marchantiophyta</taxon>
        <taxon>Marchantiopsida</taxon>
        <taxon>Marchantiidae</taxon>
        <taxon>Marchantiales</taxon>
        <taxon>Ricciaceae</taxon>
        <taxon>Riccia</taxon>
    </lineage>
</organism>
<feature type="domain" description="C2" evidence="8">
    <location>
        <begin position="483"/>
        <end position="598"/>
    </location>
</feature>
<feature type="region of interest" description="Disordered" evidence="7">
    <location>
        <begin position="749"/>
        <end position="793"/>
    </location>
</feature>
<dbReference type="Pfam" id="PF00168">
    <property type="entry name" value="C2"/>
    <property type="match status" value="3"/>
</dbReference>
<dbReference type="PRINTS" id="PR00360">
    <property type="entry name" value="C2DOMAIN"/>
</dbReference>
<evidence type="ECO:0000313" key="11">
    <source>
        <dbReference type="Proteomes" id="UP001605036"/>
    </source>
</evidence>
<dbReference type="Gene3D" id="2.60.40.150">
    <property type="entry name" value="C2 domain"/>
    <property type="match status" value="3"/>
</dbReference>
<keyword evidence="3" id="KW-0445">Lipid transport</keyword>
<dbReference type="GO" id="GO:0016020">
    <property type="term" value="C:membrane"/>
    <property type="evidence" value="ECO:0007669"/>
    <property type="project" value="UniProtKB-SubCell"/>
</dbReference>
<keyword evidence="4" id="KW-0446">Lipid-binding</keyword>
<dbReference type="PANTHER" id="PTHR47264:SF3">
    <property type="entry name" value="SYNAPTOTAGMIN-5 ISOFORM X1"/>
    <property type="match status" value="1"/>
</dbReference>
<dbReference type="PANTHER" id="PTHR47264">
    <property type="entry name" value="OS01G0128800 PROTEIN"/>
    <property type="match status" value="1"/>
</dbReference>
<dbReference type="SMART" id="SM00239">
    <property type="entry name" value="C2"/>
    <property type="match status" value="3"/>
</dbReference>
<feature type="compositionally biased region" description="Basic and acidic residues" evidence="7">
    <location>
        <begin position="752"/>
        <end position="765"/>
    </location>
</feature>
<dbReference type="PROSITE" id="PS50004">
    <property type="entry name" value="C2"/>
    <property type="match status" value="3"/>
</dbReference>
<keyword evidence="11" id="KW-1185">Reference proteome</keyword>
<feature type="domain" description="C2" evidence="8">
    <location>
        <begin position="284"/>
        <end position="421"/>
    </location>
</feature>
<evidence type="ECO:0000259" key="8">
    <source>
        <dbReference type="PROSITE" id="PS50004"/>
    </source>
</evidence>
<feature type="region of interest" description="Disordered" evidence="7">
    <location>
        <begin position="318"/>
        <end position="342"/>
    </location>
</feature>
<comment type="caution">
    <text evidence="10">The sequence shown here is derived from an EMBL/GenBank/DDBJ whole genome shotgun (WGS) entry which is preliminary data.</text>
</comment>
<accession>A0ABD1YK85</accession>
<protein>
    <recommendedName>
        <fullName evidence="12">Plant synaptotagmin</fullName>
    </recommendedName>
</protein>
<feature type="compositionally biased region" description="Low complexity" evidence="7">
    <location>
        <begin position="318"/>
        <end position="340"/>
    </location>
</feature>
<dbReference type="InterPro" id="IPR000008">
    <property type="entry name" value="C2_dom"/>
</dbReference>
<evidence type="ECO:0000313" key="10">
    <source>
        <dbReference type="EMBL" id="KAL2630102.1"/>
    </source>
</evidence>
<evidence type="ECO:0008006" key="12">
    <source>
        <dbReference type="Google" id="ProtNLM"/>
    </source>
</evidence>
<evidence type="ECO:0000256" key="4">
    <source>
        <dbReference type="ARBA" id="ARBA00023121"/>
    </source>
</evidence>
<evidence type="ECO:0000256" key="7">
    <source>
        <dbReference type="SAM" id="MobiDB-lite"/>
    </source>
</evidence>
<gene>
    <name evidence="10" type="ORF">R1flu_014788</name>
</gene>
<feature type="domain" description="C2" evidence="8">
    <location>
        <begin position="622"/>
        <end position="735"/>
    </location>
</feature>
<reference evidence="10 11" key="1">
    <citation type="submission" date="2024-09" db="EMBL/GenBank/DDBJ databases">
        <title>Chromosome-scale assembly of Riccia fluitans.</title>
        <authorList>
            <person name="Paukszto L."/>
            <person name="Sawicki J."/>
            <person name="Karawczyk K."/>
            <person name="Piernik-Szablinska J."/>
            <person name="Szczecinska M."/>
            <person name="Mazdziarz M."/>
        </authorList>
    </citation>
    <scope>NUCLEOTIDE SEQUENCE [LARGE SCALE GENOMIC DNA]</scope>
    <source>
        <strain evidence="10">Rf_01</strain>
        <tissue evidence="10">Aerial parts of the thallus</tissue>
    </source>
</reference>
<comment type="subcellular location">
    <subcellularLocation>
        <location evidence="1">Membrane</location>
    </subcellularLocation>
</comment>
<dbReference type="InterPro" id="IPR031468">
    <property type="entry name" value="SMP_LBD"/>
</dbReference>
<feature type="compositionally biased region" description="Polar residues" evidence="7">
    <location>
        <begin position="767"/>
        <end position="776"/>
    </location>
</feature>
<name>A0ABD1YK85_9MARC</name>
<dbReference type="CDD" id="cd00030">
    <property type="entry name" value="C2"/>
    <property type="match status" value="1"/>
</dbReference>
<keyword evidence="6" id="KW-0175">Coiled coil</keyword>
<feature type="coiled-coil region" evidence="6">
    <location>
        <begin position="809"/>
        <end position="857"/>
    </location>
</feature>
<dbReference type="PROSITE" id="PS51847">
    <property type="entry name" value="SMP"/>
    <property type="match status" value="1"/>
</dbReference>
<dbReference type="EMBL" id="JBHFFA010000004">
    <property type="protein sequence ID" value="KAL2630102.1"/>
    <property type="molecule type" value="Genomic_DNA"/>
</dbReference>
<dbReference type="AlphaFoldDB" id="A0ABD1YK85"/>
<evidence type="ECO:0000256" key="1">
    <source>
        <dbReference type="ARBA" id="ARBA00004370"/>
    </source>
</evidence>
<evidence type="ECO:0000256" key="3">
    <source>
        <dbReference type="ARBA" id="ARBA00023055"/>
    </source>
</evidence>
<proteinExistence type="predicted"/>
<dbReference type="SUPFAM" id="SSF49562">
    <property type="entry name" value="C2 domain (Calcium/lipid-binding domain, CaLB)"/>
    <property type="match status" value="3"/>
</dbReference>
<evidence type="ECO:0000256" key="5">
    <source>
        <dbReference type="ARBA" id="ARBA00023136"/>
    </source>
</evidence>
<dbReference type="GO" id="GO:0008289">
    <property type="term" value="F:lipid binding"/>
    <property type="evidence" value="ECO:0007669"/>
    <property type="project" value="UniProtKB-KW"/>
</dbReference>
<keyword evidence="2" id="KW-0813">Transport</keyword>
<dbReference type="CDD" id="cd21669">
    <property type="entry name" value="SMP_SF"/>
    <property type="match status" value="1"/>
</dbReference>
<dbReference type="InterPro" id="IPR035892">
    <property type="entry name" value="C2_domain_sf"/>
</dbReference>
<keyword evidence="5" id="KW-0472">Membrane</keyword>
<dbReference type="Proteomes" id="UP001605036">
    <property type="component" value="Unassembled WGS sequence"/>
</dbReference>
<sequence length="862" mass="96202">MSADFSLDRNLSTMSRRLVENATREAQVLWSNLIDEKPLLPFLIPVFLLAWFLERWIIPFSNWVPVCVLVWSTVQYGKYQRRQTIEDLNNRWKRHVLSSQPDTAREPCEWLNKLLLYVWPNFIEPKLVQKLLLLVQRKIKERRPKPIQSVEVQELSLGTAPPVFGLDRTYWSSEGGQPVLHMGFDWDTNEMSVLLAAKFSGPLRGKMARIVVNSLHIKGDLRLIPILDGQAVLFSFDVVPEVRVGVAFGSGSQTAPQTELPVVSSWLEKLIGDTLIRTMVEPRRRCFSLPALDLKKQAVGGVVSVTVVTAKDLCKQVQGTGRSSSGSGKQSPSNNGSGSQRVQSTFVEMTLEDLTRKTKLCLNGGSTPCWSDTFDMVLHDDSGTLHLNVYEQGSSSMKFDFLGSCEIKMKYVADDSTAFWATGSNQGVVAGRAESCGKEITMTVPLENCAKGEVTVRLNLKEWHFADGSKAVANYSPGTVNCGQQQPTLGSWPSAASLTGRKLRIEAVEGKNLAPMDRTGKSDPYLKLHYGKIVRRTKTINQDLNPVWNQTFTFQEISGGEYLKIKCYDADRFGDENLGSARVNLQGLEEGAKKDIWVPLEKIKQGEIRLRIEVIGPETDFDGSQNGHAEDANSAPTGSRVEVVMIEARDLVGADWNGTSDPYVSVRYGNIKKRTKVVYKTLNPQWNQTIDFAEDGSPLVLHVKDYNYMLPVVSIGHCCVDYEKYPPNQTVDLWLPLSGVAKGEIHMQLTRRQPESTGEKEKYPDNEGSNTLSSMLSGVGSPQRLPAGSTKLQRTSGKVRALIRRAMALAEEEEDTEDIRTMLEELETAEEERDSVVLQLQRDRDILIAKVKELDQAMAGLI</sequence>
<evidence type="ECO:0000259" key="9">
    <source>
        <dbReference type="PROSITE" id="PS51847"/>
    </source>
</evidence>
<evidence type="ECO:0000256" key="2">
    <source>
        <dbReference type="ARBA" id="ARBA00022448"/>
    </source>
</evidence>
<dbReference type="GO" id="GO:0006869">
    <property type="term" value="P:lipid transport"/>
    <property type="evidence" value="ECO:0007669"/>
    <property type="project" value="UniProtKB-KW"/>
</dbReference>
<feature type="domain" description="SMP-LTD" evidence="9">
    <location>
        <begin position="104"/>
        <end position="290"/>
    </location>
</feature>